<evidence type="ECO:0000313" key="2">
    <source>
        <dbReference type="EMBL" id="ETO03488.1"/>
    </source>
</evidence>
<dbReference type="EMBL" id="ASPP01033171">
    <property type="protein sequence ID" value="ETO03488.1"/>
    <property type="molecule type" value="Genomic_DNA"/>
</dbReference>
<dbReference type="OrthoDB" id="6585768at2759"/>
<dbReference type="Proteomes" id="UP000023152">
    <property type="component" value="Unassembled WGS sequence"/>
</dbReference>
<dbReference type="InterPro" id="IPR001806">
    <property type="entry name" value="Small_GTPase"/>
</dbReference>
<keyword evidence="3" id="KW-1185">Reference proteome</keyword>
<dbReference type="Gene3D" id="3.40.50.300">
    <property type="entry name" value="P-loop containing nucleotide triphosphate hydrolases"/>
    <property type="match status" value="1"/>
</dbReference>
<evidence type="ECO:0000313" key="3">
    <source>
        <dbReference type="Proteomes" id="UP000023152"/>
    </source>
</evidence>
<name>X6LNI9_RETFI</name>
<reference evidence="2 3" key="1">
    <citation type="journal article" date="2013" name="Curr. Biol.">
        <title>The Genome of the Foraminiferan Reticulomyxa filosa.</title>
        <authorList>
            <person name="Glockner G."/>
            <person name="Hulsmann N."/>
            <person name="Schleicher M."/>
            <person name="Noegel A.A."/>
            <person name="Eichinger L."/>
            <person name="Gallinger C."/>
            <person name="Pawlowski J."/>
            <person name="Sierra R."/>
            <person name="Euteneuer U."/>
            <person name="Pillet L."/>
            <person name="Moustafa A."/>
            <person name="Platzer M."/>
            <person name="Groth M."/>
            <person name="Szafranski K."/>
            <person name="Schliwa M."/>
        </authorList>
    </citation>
    <scope>NUCLEOTIDE SEQUENCE [LARGE SCALE GENOMIC DNA]</scope>
</reference>
<dbReference type="PANTHER" id="PTHR47978">
    <property type="match status" value="1"/>
</dbReference>
<organism evidence="2 3">
    <name type="scientific">Reticulomyxa filosa</name>
    <dbReference type="NCBI Taxonomy" id="46433"/>
    <lineage>
        <taxon>Eukaryota</taxon>
        <taxon>Sar</taxon>
        <taxon>Rhizaria</taxon>
        <taxon>Retaria</taxon>
        <taxon>Foraminifera</taxon>
        <taxon>Monothalamids</taxon>
        <taxon>Reticulomyxidae</taxon>
        <taxon>Reticulomyxa</taxon>
    </lineage>
</organism>
<feature type="non-terminal residue" evidence="2">
    <location>
        <position position="1"/>
    </location>
</feature>
<dbReference type="Pfam" id="PF00071">
    <property type="entry name" value="Ras"/>
    <property type="match status" value="1"/>
</dbReference>
<comment type="caution">
    <text evidence="2">The sequence shown here is derived from an EMBL/GenBank/DDBJ whole genome shotgun (WGS) entry which is preliminary data.</text>
</comment>
<dbReference type="SUPFAM" id="SSF52540">
    <property type="entry name" value="P-loop containing nucleoside triphosphate hydrolases"/>
    <property type="match status" value="1"/>
</dbReference>
<proteinExistence type="predicted"/>
<dbReference type="InterPro" id="IPR027417">
    <property type="entry name" value="P-loop_NTPase"/>
</dbReference>
<keyword evidence="1" id="KW-0547">Nucleotide-binding</keyword>
<accession>X6LNI9</accession>
<dbReference type="GO" id="GO:0003924">
    <property type="term" value="F:GTPase activity"/>
    <property type="evidence" value="ECO:0007669"/>
    <property type="project" value="InterPro"/>
</dbReference>
<dbReference type="GO" id="GO:0005525">
    <property type="term" value="F:GTP binding"/>
    <property type="evidence" value="ECO:0007669"/>
    <property type="project" value="InterPro"/>
</dbReference>
<gene>
    <name evidence="2" type="ORF">RFI_33917</name>
</gene>
<protein>
    <submittedName>
        <fullName evidence="2">Uncharacterized protein</fullName>
    </submittedName>
</protein>
<dbReference type="AlphaFoldDB" id="X6LNI9"/>
<evidence type="ECO:0000256" key="1">
    <source>
        <dbReference type="ARBA" id="ARBA00022741"/>
    </source>
</evidence>
<sequence>RVNFMEKTIHLKNVNVDISIWNLGGQKDFSTLMPLVVLFAFDLTANQSLHSVKMTLYKENKKKKKEGPLSKKKKKVMLYVFYKLFFNKKKVFIGTKYDLFDGLPDMYKQQSRKFAQKMHAPLLYCSSAKSINKPKKNNLFTELKLSCQKTSFFF</sequence>